<dbReference type="GO" id="GO:0005506">
    <property type="term" value="F:iron ion binding"/>
    <property type="evidence" value="ECO:0007669"/>
    <property type="project" value="InterPro"/>
</dbReference>
<dbReference type="Proteomes" id="UP001187471">
    <property type="component" value="Unassembled WGS sequence"/>
</dbReference>
<dbReference type="AlphaFoldDB" id="A0AA88QVV8"/>
<dbReference type="Pfam" id="PF00067">
    <property type="entry name" value="p450"/>
    <property type="match status" value="1"/>
</dbReference>
<accession>A0AA88QVV8</accession>
<feature type="compositionally biased region" description="Basic and acidic residues" evidence="1">
    <location>
        <begin position="8"/>
        <end position="22"/>
    </location>
</feature>
<evidence type="ECO:0000313" key="2">
    <source>
        <dbReference type="EMBL" id="KAK2968681.1"/>
    </source>
</evidence>
<dbReference type="InterPro" id="IPR001128">
    <property type="entry name" value="Cyt_P450"/>
</dbReference>
<keyword evidence="3" id="KW-1185">Reference proteome</keyword>
<dbReference type="GO" id="GO:0016705">
    <property type="term" value="F:oxidoreductase activity, acting on paired donors, with incorporation or reduction of molecular oxygen"/>
    <property type="evidence" value="ECO:0007669"/>
    <property type="project" value="InterPro"/>
</dbReference>
<evidence type="ECO:0000256" key="1">
    <source>
        <dbReference type="SAM" id="MobiDB-lite"/>
    </source>
</evidence>
<dbReference type="EMBL" id="JAVXUO010002892">
    <property type="protein sequence ID" value="KAK2968681.1"/>
    <property type="molecule type" value="Genomic_DNA"/>
</dbReference>
<dbReference type="InterPro" id="IPR036396">
    <property type="entry name" value="Cyt_P450_sf"/>
</dbReference>
<organism evidence="2 3">
    <name type="scientific">Escallonia rubra</name>
    <dbReference type="NCBI Taxonomy" id="112253"/>
    <lineage>
        <taxon>Eukaryota</taxon>
        <taxon>Viridiplantae</taxon>
        <taxon>Streptophyta</taxon>
        <taxon>Embryophyta</taxon>
        <taxon>Tracheophyta</taxon>
        <taxon>Spermatophyta</taxon>
        <taxon>Magnoliopsida</taxon>
        <taxon>eudicotyledons</taxon>
        <taxon>Gunneridae</taxon>
        <taxon>Pentapetalae</taxon>
        <taxon>asterids</taxon>
        <taxon>campanulids</taxon>
        <taxon>Escalloniales</taxon>
        <taxon>Escalloniaceae</taxon>
        <taxon>Escallonia</taxon>
    </lineage>
</organism>
<evidence type="ECO:0000313" key="3">
    <source>
        <dbReference type="Proteomes" id="UP001187471"/>
    </source>
</evidence>
<dbReference type="GO" id="GO:0004497">
    <property type="term" value="F:monooxygenase activity"/>
    <property type="evidence" value="ECO:0007669"/>
    <property type="project" value="InterPro"/>
</dbReference>
<sequence length="161" mass="17314">MFAALPKHSHEGDTFRKRDNHEGLPLESGNGCELGLEAAMAAIRVKDVVAETYAPLAVAAASVPVNFPGTTFSNGIKAAFYAVFLAQLSDTVLGALLASHETVAIAMSFVLYYLADHPDVYAKVLKGTKLFCAFLQRFYCRLLEKSGRDRGVGIAGLDMVD</sequence>
<reference evidence="2" key="1">
    <citation type="submission" date="2022-12" db="EMBL/GenBank/DDBJ databases">
        <title>Draft genome assemblies for two species of Escallonia (Escalloniales).</title>
        <authorList>
            <person name="Chanderbali A."/>
            <person name="Dervinis C."/>
            <person name="Anghel I."/>
            <person name="Soltis D."/>
            <person name="Soltis P."/>
            <person name="Zapata F."/>
        </authorList>
    </citation>
    <scope>NUCLEOTIDE SEQUENCE</scope>
    <source>
        <strain evidence="2">UCBG92.1500</strain>
        <tissue evidence="2">Leaf</tissue>
    </source>
</reference>
<protein>
    <submittedName>
        <fullName evidence="2">Uncharacterized protein</fullName>
    </submittedName>
</protein>
<proteinExistence type="predicted"/>
<feature type="region of interest" description="Disordered" evidence="1">
    <location>
        <begin position="1"/>
        <end position="22"/>
    </location>
</feature>
<gene>
    <name evidence="2" type="ORF">RJ640_005822</name>
</gene>
<comment type="caution">
    <text evidence="2">The sequence shown here is derived from an EMBL/GenBank/DDBJ whole genome shotgun (WGS) entry which is preliminary data.</text>
</comment>
<dbReference type="GO" id="GO:0020037">
    <property type="term" value="F:heme binding"/>
    <property type="evidence" value="ECO:0007669"/>
    <property type="project" value="InterPro"/>
</dbReference>
<dbReference type="SUPFAM" id="SSF48264">
    <property type="entry name" value="Cytochrome P450"/>
    <property type="match status" value="1"/>
</dbReference>
<dbReference type="Gene3D" id="1.10.630.10">
    <property type="entry name" value="Cytochrome P450"/>
    <property type="match status" value="1"/>
</dbReference>
<name>A0AA88QVV8_9ASTE</name>